<keyword evidence="2" id="KW-1185">Reference proteome</keyword>
<protein>
    <submittedName>
        <fullName evidence="1">Uncharacterized protein</fullName>
    </submittedName>
</protein>
<dbReference type="AlphaFoldDB" id="A0AAD7AJ11"/>
<sequence>MDFSKPRIFDLFKAIRIGWTTHTFLWHGVFPSGPYSPASGITIRTMKLLQSLLRILHPGFLFTSFFKALCELHLADEVKVSTLGPKFSISPTTYRTKSTRIAGDLTSVHLNFPSKHTIPSRKAIDDWLRGRLNAVFGMILITEPSPNDVDSYGGAAAPAAAQSLAAAVVHSVVMHSP</sequence>
<reference evidence="1" key="1">
    <citation type="submission" date="2023-03" db="EMBL/GenBank/DDBJ databases">
        <title>Massive genome expansion in bonnet fungi (Mycena s.s.) driven by repeated elements and novel gene families across ecological guilds.</title>
        <authorList>
            <consortium name="Lawrence Berkeley National Laboratory"/>
            <person name="Harder C.B."/>
            <person name="Miyauchi S."/>
            <person name="Viragh M."/>
            <person name="Kuo A."/>
            <person name="Thoen E."/>
            <person name="Andreopoulos B."/>
            <person name="Lu D."/>
            <person name="Skrede I."/>
            <person name="Drula E."/>
            <person name="Henrissat B."/>
            <person name="Morin E."/>
            <person name="Kohler A."/>
            <person name="Barry K."/>
            <person name="LaButti K."/>
            <person name="Morin E."/>
            <person name="Salamov A."/>
            <person name="Lipzen A."/>
            <person name="Mereny Z."/>
            <person name="Hegedus B."/>
            <person name="Baldrian P."/>
            <person name="Stursova M."/>
            <person name="Weitz H."/>
            <person name="Taylor A."/>
            <person name="Grigoriev I.V."/>
            <person name="Nagy L.G."/>
            <person name="Martin F."/>
            <person name="Kauserud H."/>
        </authorList>
    </citation>
    <scope>NUCLEOTIDE SEQUENCE</scope>
    <source>
        <strain evidence="1">CBHHK002</strain>
    </source>
</reference>
<evidence type="ECO:0000313" key="1">
    <source>
        <dbReference type="EMBL" id="KAJ7359944.1"/>
    </source>
</evidence>
<dbReference type="Proteomes" id="UP001218218">
    <property type="component" value="Unassembled WGS sequence"/>
</dbReference>
<evidence type="ECO:0000313" key="2">
    <source>
        <dbReference type="Proteomes" id="UP001218218"/>
    </source>
</evidence>
<dbReference type="EMBL" id="JARIHO010000006">
    <property type="protein sequence ID" value="KAJ7359944.1"/>
    <property type="molecule type" value="Genomic_DNA"/>
</dbReference>
<proteinExistence type="predicted"/>
<name>A0AAD7AJ11_9AGAR</name>
<gene>
    <name evidence="1" type="ORF">DFH08DRAFT_953035</name>
</gene>
<organism evidence="1 2">
    <name type="scientific">Mycena albidolilacea</name>
    <dbReference type="NCBI Taxonomy" id="1033008"/>
    <lineage>
        <taxon>Eukaryota</taxon>
        <taxon>Fungi</taxon>
        <taxon>Dikarya</taxon>
        <taxon>Basidiomycota</taxon>
        <taxon>Agaricomycotina</taxon>
        <taxon>Agaricomycetes</taxon>
        <taxon>Agaricomycetidae</taxon>
        <taxon>Agaricales</taxon>
        <taxon>Marasmiineae</taxon>
        <taxon>Mycenaceae</taxon>
        <taxon>Mycena</taxon>
    </lineage>
</organism>
<comment type="caution">
    <text evidence="1">The sequence shown here is derived from an EMBL/GenBank/DDBJ whole genome shotgun (WGS) entry which is preliminary data.</text>
</comment>
<accession>A0AAD7AJ11</accession>